<feature type="signal peptide" evidence="1">
    <location>
        <begin position="1"/>
        <end position="22"/>
    </location>
</feature>
<evidence type="ECO:0008006" key="4">
    <source>
        <dbReference type="Google" id="ProtNLM"/>
    </source>
</evidence>
<protein>
    <recommendedName>
        <fullName evidence="4">Secreted protein</fullName>
    </recommendedName>
</protein>
<dbReference type="Proteomes" id="UP000486351">
    <property type="component" value="Unassembled WGS sequence"/>
</dbReference>
<evidence type="ECO:0000313" key="3">
    <source>
        <dbReference type="Proteomes" id="UP000486351"/>
    </source>
</evidence>
<sequence length="83" mass="8690">MALPSACRWPLWSFVLLPGPFARGVQRGGVTAEERGRASCGVTEEPGGAQRCPGGNVPSRTAARYKLPSCVALGDWTASSEVT</sequence>
<keyword evidence="1" id="KW-0732">Signal</keyword>
<evidence type="ECO:0000256" key="1">
    <source>
        <dbReference type="SAM" id="SignalP"/>
    </source>
</evidence>
<evidence type="ECO:0000313" key="2">
    <source>
        <dbReference type="EMBL" id="KAE9300292.1"/>
    </source>
</evidence>
<name>A0A6G0QS56_9STRA</name>
<comment type="caution">
    <text evidence="2">The sequence shown here is derived from an EMBL/GenBank/DDBJ whole genome shotgun (WGS) entry which is preliminary data.</text>
</comment>
<organism evidence="2 3">
    <name type="scientific">Phytophthora fragariae</name>
    <dbReference type="NCBI Taxonomy" id="53985"/>
    <lineage>
        <taxon>Eukaryota</taxon>
        <taxon>Sar</taxon>
        <taxon>Stramenopiles</taxon>
        <taxon>Oomycota</taxon>
        <taxon>Peronosporomycetes</taxon>
        <taxon>Peronosporales</taxon>
        <taxon>Peronosporaceae</taxon>
        <taxon>Phytophthora</taxon>
    </lineage>
</organism>
<accession>A0A6G0QS56</accession>
<dbReference type="AlphaFoldDB" id="A0A6G0QS56"/>
<reference evidence="2 3" key="1">
    <citation type="submission" date="2018-09" db="EMBL/GenBank/DDBJ databases">
        <title>Genomic investigation of the strawberry pathogen Phytophthora fragariae indicates pathogenicity is determined by transcriptional variation in three key races.</title>
        <authorList>
            <person name="Adams T.M."/>
            <person name="Armitage A.D."/>
            <person name="Sobczyk M.K."/>
            <person name="Bates H.J."/>
            <person name="Dunwell J.M."/>
            <person name="Nellist C.F."/>
            <person name="Harrison R.J."/>
        </authorList>
    </citation>
    <scope>NUCLEOTIDE SEQUENCE [LARGE SCALE GENOMIC DNA]</scope>
    <source>
        <strain evidence="2 3">NOV-77</strain>
    </source>
</reference>
<gene>
    <name evidence="2" type="ORF">PF008_g23035</name>
</gene>
<proteinExistence type="predicted"/>
<dbReference type="EMBL" id="QXFY01002258">
    <property type="protein sequence ID" value="KAE9300292.1"/>
    <property type="molecule type" value="Genomic_DNA"/>
</dbReference>
<feature type="chain" id="PRO_5026170821" description="Secreted protein" evidence="1">
    <location>
        <begin position="23"/>
        <end position="83"/>
    </location>
</feature>